<comment type="caution">
    <text evidence="3">The sequence shown here is derived from an EMBL/GenBank/DDBJ whole genome shotgun (WGS) entry which is preliminary data.</text>
</comment>
<dbReference type="InterPro" id="IPR015943">
    <property type="entry name" value="WD40/YVTN_repeat-like_dom_sf"/>
</dbReference>
<evidence type="ECO:0008006" key="5">
    <source>
        <dbReference type="Google" id="ProtNLM"/>
    </source>
</evidence>
<dbReference type="PANTHER" id="PTHR47197:SF3">
    <property type="entry name" value="DIHYDRO-HEME D1 DEHYDROGENASE"/>
    <property type="match status" value="1"/>
</dbReference>
<sequence length="347" mass="35750">MSTPSFRPLRRLMAVLAFLGAAASAEPLVYVPTGEANRLVAVDLARGAVTAAIDGVVASHGLAYAPEAGVLIAGSFQTVAPAGMPARPAGVSQSEHEAHHRGGGDASASGLVYLVDVATGAIRRQVPVAGPVHHVLALPGGRWGVATHPTGGGISVVDLQTGRMAARVATGPAPNYAVASADGGRVWVSNTGNGTVSEIDTGRWIVRRNIVVEGGPEHMALSRDARRLFVVAAETGEVVEIDLPAGVVAARYAVGRSPHGLALSADGRQVFVAVNGEDKLVALRPDERSMRTLALAPRPYHVTVAPDNRILVTSSADGRLWLVDADPLAVRSTLQLGAVGHQMALVP</sequence>
<dbReference type="EMBL" id="RJVI01000001">
    <property type="protein sequence ID" value="ROR34386.1"/>
    <property type="molecule type" value="Genomic_DNA"/>
</dbReference>
<proteinExistence type="predicted"/>
<dbReference type="SUPFAM" id="SSF51004">
    <property type="entry name" value="C-terminal (heme d1) domain of cytochrome cd1-nitrite reductase"/>
    <property type="match status" value="1"/>
</dbReference>
<dbReference type="InterPro" id="IPR051200">
    <property type="entry name" value="Host-pathogen_enzymatic-act"/>
</dbReference>
<feature type="compositionally biased region" description="Basic and acidic residues" evidence="1">
    <location>
        <begin position="94"/>
        <end position="103"/>
    </location>
</feature>
<evidence type="ECO:0000313" key="4">
    <source>
        <dbReference type="Proteomes" id="UP000276634"/>
    </source>
</evidence>
<feature type="chain" id="PRO_5018188029" description="YVTN family beta-propeller protein" evidence="2">
    <location>
        <begin position="26"/>
        <end position="347"/>
    </location>
</feature>
<dbReference type="AlphaFoldDB" id="A0A3N1Y6D7"/>
<feature type="signal peptide" evidence="2">
    <location>
        <begin position="1"/>
        <end position="25"/>
    </location>
</feature>
<evidence type="ECO:0000256" key="2">
    <source>
        <dbReference type="SAM" id="SignalP"/>
    </source>
</evidence>
<protein>
    <recommendedName>
        <fullName evidence="5">YVTN family beta-propeller protein</fullName>
    </recommendedName>
</protein>
<name>A0A3N1Y6D7_9GAMM</name>
<keyword evidence="2" id="KW-0732">Signal</keyword>
<dbReference type="RefSeq" id="WP_148051413.1">
    <property type="nucleotide sequence ID" value="NZ_RJVI01000001.1"/>
</dbReference>
<evidence type="ECO:0000256" key="1">
    <source>
        <dbReference type="SAM" id="MobiDB-lite"/>
    </source>
</evidence>
<feature type="region of interest" description="Disordered" evidence="1">
    <location>
        <begin position="84"/>
        <end position="104"/>
    </location>
</feature>
<reference evidence="3 4" key="1">
    <citation type="submission" date="2018-11" db="EMBL/GenBank/DDBJ databases">
        <title>Genomic Encyclopedia of Type Strains, Phase IV (KMG-IV): sequencing the most valuable type-strain genomes for metagenomic binning, comparative biology and taxonomic classification.</title>
        <authorList>
            <person name="Goeker M."/>
        </authorList>
    </citation>
    <scope>NUCLEOTIDE SEQUENCE [LARGE SCALE GENOMIC DNA]</scope>
    <source>
        <strain evidence="3 4">DSM 100275</strain>
    </source>
</reference>
<accession>A0A3N1Y6D7</accession>
<dbReference type="Proteomes" id="UP000276634">
    <property type="component" value="Unassembled WGS sequence"/>
</dbReference>
<dbReference type="OrthoDB" id="24300at2"/>
<gene>
    <name evidence="3" type="ORF">EDC57_0282</name>
</gene>
<keyword evidence="4" id="KW-1185">Reference proteome</keyword>
<evidence type="ECO:0000313" key="3">
    <source>
        <dbReference type="EMBL" id="ROR34386.1"/>
    </source>
</evidence>
<dbReference type="Gene3D" id="2.130.10.10">
    <property type="entry name" value="YVTN repeat-like/Quinoprotein amine dehydrogenase"/>
    <property type="match status" value="1"/>
</dbReference>
<organism evidence="3 4">
    <name type="scientific">Inmirania thermothiophila</name>
    <dbReference type="NCBI Taxonomy" id="1750597"/>
    <lineage>
        <taxon>Bacteria</taxon>
        <taxon>Pseudomonadati</taxon>
        <taxon>Pseudomonadota</taxon>
        <taxon>Gammaproteobacteria</taxon>
        <taxon>Chromatiales</taxon>
        <taxon>Ectothiorhodospiraceae</taxon>
        <taxon>Inmirania</taxon>
    </lineage>
</organism>
<dbReference type="InterPro" id="IPR011048">
    <property type="entry name" value="Haem_d1_sf"/>
</dbReference>
<dbReference type="PANTHER" id="PTHR47197">
    <property type="entry name" value="PROTEIN NIRF"/>
    <property type="match status" value="1"/>
</dbReference>